<dbReference type="PANTHER" id="PTHR11439:SF485">
    <property type="entry name" value="REVERSE TRANSCRIPTASE TY1_COPIA-TYPE DOMAIN-CONTAINING PROTEIN"/>
    <property type="match status" value="1"/>
</dbReference>
<dbReference type="GeneID" id="19989060"/>
<geneLocation type="mitochondrion" evidence="1"/>
<evidence type="ECO:0008006" key="5">
    <source>
        <dbReference type="Google" id="ProtNLM"/>
    </source>
</evidence>
<dbReference type="Gramene" id="PHT74805">
    <property type="protein sequence ID" value="PHT74805"/>
    <property type="gene ID" value="T459_22082"/>
</dbReference>
<dbReference type="Proteomes" id="UP000222542">
    <property type="component" value="Unassembled WGS sequence"/>
</dbReference>
<dbReference type="EMBL" id="KJ865410">
    <property type="protein sequence ID" value="AIG90090.1"/>
    <property type="molecule type" value="Genomic_DNA"/>
</dbReference>
<sequence>MDPTLKFSKDDGLLFENPERYRRLVGKLIYLTVTRPDLTLALGVVSQFMQNPRQDHWEAFCPILRYLKKTPGKGLFFKRKDPILSHGRRQLSLIGLAFRVEGTSLGSFCSHSWSMSNSS</sequence>
<proteinExistence type="predicted"/>
<dbReference type="EMBL" id="KJ865409">
    <property type="protein sequence ID" value="AIG89923.1"/>
    <property type="molecule type" value="Genomic_DNA"/>
</dbReference>
<evidence type="ECO:0000313" key="4">
    <source>
        <dbReference type="Proteomes" id="UP000222542"/>
    </source>
</evidence>
<gene>
    <name evidence="1" type="primary">orf119a</name>
    <name evidence="2" type="synonym">orf119</name>
    <name evidence="3" type="ORF">T459_22082</name>
</gene>
<dbReference type="OMA" id="FENPERY"/>
<protein>
    <recommendedName>
        <fullName evidence="5">Reverse transcriptase Ty1/copia-type domain-containing protein</fullName>
    </recommendedName>
</protein>
<reference evidence="1" key="1">
    <citation type="journal article" date="2014" name="BMC Genomics">
        <title>Extensive structural variations between mitochondrial genomes of CMS and normal peppers (Capsicum annuum L.) revealed by complete nucleotide sequencing.</title>
        <authorList>
            <person name="Jo Y.D."/>
            <person name="Choi Y."/>
            <person name="Kim D.H."/>
            <person name="Kim B.D."/>
            <person name="Kang B.C."/>
        </authorList>
    </citation>
    <scope>NUCLEOTIDE SEQUENCE</scope>
</reference>
<dbReference type="EMBL" id="AYRZ02000008">
    <property type="protein sequence ID" value="PHT74805.1"/>
    <property type="molecule type" value="Genomic_DNA"/>
</dbReference>
<reference evidence="2" key="3">
    <citation type="submission" date="2014-05" db="EMBL/GenBank/DDBJ databases">
        <title>Capsicum annuum strain Jeju mitochondrial DNA, complete genome.</title>
        <authorList>
            <person name="Jo Y.D."/>
            <person name="Choi Y."/>
            <person name="Kim D.-H."/>
            <person name="Kim B.-D."/>
            <person name="Kang B.-C."/>
        </authorList>
    </citation>
    <scope>NUCLEOTIDE SEQUENCE</scope>
</reference>
<keyword evidence="4" id="KW-1185">Reference proteome</keyword>
<accession>A0A075VSU1</accession>
<dbReference type="KEGG" id="cann:19989060"/>
<evidence type="ECO:0000313" key="1">
    <source>
        <dbReference type="EMBL" id="AIG89923.1"/>
    </source>
</evidence>
<dbReference type="OrthoDB" id="414945at2759"/>
<evidence type="ECO:0000313" key="3">
    <source>
        <dbReference type="EMBL" id="PHT74805.1"/>
    </source>
</evidence>
<name>A0A075VSU1_CAPAN</name>
<dbReference type="PANTHER" id="PTHR11439">
    <property type="entry name" value="GAG-POL-RELATED RETROTRANSPOSON"/>
    <property type="match status" value="1"/>
</dbReference>
<dbReference type="STRING" id="4072.A0A075VSU1"/>
<organism evidence="1">
    <name type="scientific">Capsicum annuum</name>
    <name type="common">Capsicum pepper</name>
    <dbReference type="NCBI Taxonomy" id="4072"/>
    <lineage>
        <taxon>Eukaryota</taxon>
        <taxon>Viridiplantae</taxon>
        <taxon>Streptophyta</taxon>
        <taxon>Embryophyta</taxon>
        <taxon>Tracheophyta</taxon>
        <taxon>Spermatophyta</taxon>
        <taxon>Magnoliopsida</taxon>
        <taxon>eudicotyledons</taxon>
        <taxon>Gunneridae</taxon>
        <taxon>Pentapetalae</taxon>
        <taxon>asterids</taxon>
        <taxon>lamiids</taxon>
        <taxon>Solanales</taxon>
        <taxon>Solanaceae</taxon>
        <taxon>Solanoideae</taxon>
        <taxon>Capsiceae</taxon>
        <taxon>Capsicum</taxon>
    </lineage>
</organism>
<reference evidence="3 4" key="4">
    <citation type="journal article" date="2017" name="Genome Biol.">
        <title>New reference genome sequences of hot pepper reveal the massive evolution of plant disease-resistance genes by retroduplication.</title>
        <authorList>
            <person name="Kim S."/>
            <person name="Park J."/>
            <person name="Yeom S.I."/>
            <person name="Kim Y.M."/>
            <person name="Seo E."/>
            <person name="Kim K.T."/>
            <person name="Kim M.S."/>
            <person name="Lee J.M."/>
            <person name="Cheong K."/>
            <person name="Shin H.S."/>
            <person name="Kim S.B."/>
            <person name="Han K."/>
            <person name="Lee J."/>
            <person name="Park M."/>
            <person name="Lee H.A."/>
            <person name="Lee H.Y."/>
            <person name="Lee Y."/>
            <person name="Oh S."/>
            <person name="Lee J.H."/>
            <person name="Choi E."/>
            <person name="Choi E."/>
            <person name="Lee S.E."/>
            <person name="Jeon J."/>
            <person name="Kim H."/>
            <person name="Choi G."/>
            <person name="Song H."/>
            <person name="Lee J."/>
            <person name="Lee S.C."/>
            <person name="Kwon J.K."/>
            <person name="Lee H.Y."/>
            <person name="Koo N."/>
            <person name="Hong Y."/>
            <person name="Kim R.W."/>
            <person name="Kang W.H."/>
            <person name="Huh J.H."/>
            <person name="Kang B.C."/>
            <person name="Yang T.J."/>
            <person name="Lee Y.H."/>
            <person name="Bennetzen J.L."/>
            <person name="Choi D."/>
        </authorList>
    </citation>
    <scope>NUCLEOTIDE SEQUENCE [LARGE SCALE GENOMIC DNA]</scope>
    <source>
        <strain evidence="4">cv. CM334</strain>
    </source>
</reference>
<evidence type="ECO:0000313" key="2">
    <source>
        <dbReference type="EMBL" id="AIG90090.1"/>
    </source>
</evidence>
<keyword evidence="1" id="KW-0496">Mitochondrion</keyword>
<accession>A0A1U8QDL4</accession>
<dbReference type="AlphaFoldDB" id="A0A075VSU1"/>
<reference evidence="3" key="2">
    <citation type="journal article" date="2014" name="Nat. Genet.">
        <title>Genome sequence of the hot pepper provides insights into the evolution of pungency in Capsicum species.</title>
        <authorList>
            <person name="Kim S."/>
            <person name="Park M."/>
            <person name="Yeom S.I."/>
            <person name="Kim Y.M."/>
            <person name="Lee J.M."/>
            <person name="Lee H.A."/>
            <person name="Seo E."/>
            <person name="Choi J."/>
            <person name="Cheong K."/>
            <person name="Kim K.T."/>
            <person name="Jung K."/>
            <person name="Lee G.W."/>
            <person name="Oh S.K."/>
            <person name="Bae C."/>
            <person name="Kim S.B."/>
            <person name="Lee H.Y."/>
            <person name="Kim S.Y."/>
            <person name="Kim M.S."/>
            <person name="Kang B.C."/>
            <person name="Jo Y.D."/>
            <person name="Yang H.B."/>
            <person name="Jeong H.J."/>
            <person name="Kang W.H."/>
            <person name="Kwon J.K."/>
            <person name="Shin C."/>
            <person name="Lim J.Y."/>
            <person name="Park J.H."/>
            <person name="Huh J.H."/>
            <person name="Kim J.S."/>
            <person name="Kim B.D."/>
            <person name="Cohen O."/>
            <person name="Paran I."/>
            <person name="Suh M.C."/>
            <person name="Lee S.B."/>
            <person name="Kim Y.K."/>
            <person name="Shin Y."/>
            <person name="Noh S.J."/>
            <person name="Park J."/>
            <person name="Seo Y.S."/>
            <person name="Kwon S.Y."/>
            <person name="Kim H.A."/>
            <person name="Park J.M."/>
            <person name="Kim H.J."/>
            <person name="Choi S.B."/>
            <person name="Bosland P.W."/>
            <person name="Reeves G."/>
            <person name="Jo S.H."/>
            <person name="Lee B.W."/>
            <person name="Cho H.T."/>
            <person name="Choi H.S."/>
            <person name="Lee M.S."/>
            <person name="Yu Y."/>
            <person name="Do Choi Y."/>
            <person name="Park B.S."/>
            <person name="van Deynze A."/>
            <person name="Ashrafi H."/>
            <person name="Hill T."/>
            <person name="Kim W.T."/>
            <person name="Pai H.S."/>
            <person name="Ahn H.K."/>
            <person name="Yeam I."/>
            <person name="Giovannoni J.J."/>
            <person name="Rose J.K."/>
            <person name="Sorensen I."/>
            <person name="Lee S.J."/>
            <person name="Kim R.W."/>
            <person name="Choi I.Y."/>
            <person name="Choi B.S."/>
            <person name="Lim J.S."/>
            <person name="Lee Y.H."/>
            <person name="Choi D."/>
        </authorList>
    </citation>
    <scope>NUCLEOTIDE SEQUENCE [LARGE SCALE GENOMIC DNA]</scope>
</reference>
<dbReference type="RefSeq" id="YP_009049732.1">
    <property type="nucleotide sequence ID" value="NC_024624.1"/>
</dbReference>